<proteinExistence type="predicted"/>
<evidence type="ECO:0000256" key="1">
    <source>
        <dbReference type="SAM" id="MobiDB-lite"/>
    </source>
</evidence>
<dbReference type="PANTHER" id="PTHR21359">
    <property type="entry name" value="DUF5577 DOMAIN-CONTAINING PROTEIN"/>
    <property type="match status" value="1"/>
</dbReference>
<evidence type="ECO:0000313" key="3">
    <source>
        <dbReference type="RefSeq" id="XP_027202580.1"/>
    </source>
</evidence>
<dbReference type="CDD" id="cd09531">
    <property type="entry name" value="SAM_CS047"/>
    <property type="match status" value="1"/>
</dbReference>
<dbReference type="AlphaFoldDB" id="A0A6P6YBC3"/>
<dbReference type="Pfam" id="PF18017">
    <property type="entry name" value="SAM_4"/>
    <property type="match status" value="1"/>
</dbReference>
<dbReference type="InterPro" id="IPR039161">
    <property type="entry name" value="C19orf47-like"/>
</dbReference>
<feature type="compositionally biased region" description="Polar residues" evidence="1">
    <location>
        <begin position="92"/>
        <end position="123"/>
    </location>
</feature>
<dbReference type="KEGG" id="dpte:113796491"/>
<organism evidence="2 3">
    <name type="scientific">Dermatophagoides pteronyssinus</name>
    <name type="common">European house dust mite</name>
    <dbReference type="NCBI Taxonomy" id="6956"/>
    <lineage>
        <taxon>Eukaryota</taxon>
        <taxon>Metazoa</taxon>
        <taxon>Ecdysozoa</taxon>
        <taxon>Arthropoda</taxon>
        <taxon>Chelicerata</taxon>
        <taxon>Arachnida</taxon>
        <taxon>Acari</taxon>
        <taxon>Acariformes</taxon>
        <taxon>Sarcoptiformes</taxon>
        <taxon>Astigmata</taxon>
        <taxon>Psoroptidia</taxon>
        <taxon>Analgoidea</taxon>
        <taxon>Pyroglyphidae</taxon>
        <taxon>Dermatophagoidinae</taxon>
        <taxon>Dermatophagoides</taxon>
    </lineage>
</organism>
<feature type="region of interest" description="Disordered" evidence="1">
    <location>
        <begin position="77"/>
        <end position="127"/>
    </location>
</feature>
<dbReference type="Proteomes" id="UP000515146">
    <property type="component" value="Unplaced"/>
</dbReference>
<keyword evidence="2" id="KW-1185">Reference proteome</keyword>
<dbReference type="InterPro" id="IPR040772">
    <property type="entry name" value="C19orf47_SAM"/>
</dbReference>
<dbReference type="InterPro" id="IPR013761">
    <property type="entry name" value="SAM/pointed_sf"/>
</dbReference>
<dbReference type="RefSeq" id="XP_027202580.1">
    <property type="nucleotide sequence ID" value="XM_027346779.1"/>
</dbReference>
<dbReference type="InParanoid" id="A0A6P6YBC3"/>
<evidence type="ECO:0000313" key="2">
    <source>
        <dbReference type="Proteomes" id="UP000515146"/>
    </source>
</evidence>
<protein>
    <submittedName>
        <fullName evidence="3">Uncharacterized protein LOC113796491</fullName>
    </submittedName>
</protein>
<accession>A0A6P6YBC3</accession>
<dbReference type="GO" id="GO:0005634">
    <property type="term" value="C:nucleus"/>
    <property type="evidence" value="ECO:0007669"/>
    <property type="project" value="TreeGrafter"/>
</dbReference>
<feature type="region of interest" description="Disordered" evidence="1">
    <location>
        <begin position="185"/>
        <end position="216"/>
    </location>
</feature>
<dbReference type="Gene3D" id="1.10.150.50">
    <property type="entry name" value="Transcription Factor, Ets-1"/>
    <property type="match status" value="1"/>
</dbReference>
<dbReference type="OMA" id="VMESRRI"/>
<dbReference type="OrthoDB" id="10067653at2759"/>
<name>A0A6P6YBC3_DERPT</name>
<dbReference type="SUPFAM" id="SSF47769">
    <property type="entry name" value="SAM/Pointed domain"/>
    <property type="match status" value="1"/>
</dbReference>
<gene>
    <name evidence="3" type="primary">LOC113796491</name>
</gene>
<dbReference type="PANTHER" id="PTHR21359:SF1">
    <property type="entry name" value="DUF5577 DOMAIN-CONTAINING PROTEIN"/>
    <property type="match status" value="1"/>
</dbReference>
<sequence>MTSHRWKRFFIDAGLPSDIADNYAIIFTENRIRFDMLDELNKEILYDMKIKKMGDVISILRHAKEVHTNSYREKVFSTDDSTASAKDKDSSQGTSKTFHQADSTISSNNNVQKQSDSRTTGIPSTRIVKAPSLKRIVKIPSNNVQMARNNQMITKTNTVFPKRNSSPTIIRNVTGLNAIIPARKRIEPPTDDDDDNNDVSTSASKMMKTTTSTNPQIRNKIEAQSRLTKFSNQIQNAIISNQSNKSSLLQNPSIQNRLSTTATTITHNSRLDIRKNDTLFNKTIQQRSNPIQRNTSVSTTVSSIKDRLGKKPVFERIESRSPQQQQRSTVYDRLGMKKSSEIYFLPRH</sequence>
<feature type="compositionally biased region" description="Low complexity" evidence="1">
    <location>
        <begin position="198"/>
        <end position="213"/>
    </location>
</feature>
<reference evidence="3" key="1">
    <citation type="submission" date="2025-08" db="UniProtKB">
        <authorList>
            <consortium name="RefSeq"/>
        </authorList>
    </citation>
    <scope>IDENTIFICATION</scope>
    <source>
        <strain evidence="3">Airmid</strain>
    </source>
</reference>